<keyword evidence="1" id="KW-0732">Signal</keyword>
<name>A0A4Z1BIP1_9FLAO</name>
<dbReference type="AlphaFoldDB" id="A0A4Z1BIP1"/>
<dbReference type="OrthoDB" id="9792152at2"/>
<keyword evidence="5" id="KW-1185">Reference proteome</keyword>
<accession>A0A4Z1BIP1</accession>
<evidence type="ECO:0000313" key="5">
    <source>
        <dbReference type="Proteomes" id="UP000297998"/>
    </source>
</evidence>
<evidence type="ECO:0000313" key="4">
    <source>
        <dbReference type="EMBL" id="TGN29294.1"/>
    </source>
</evidence>
<evidence type="ECO:0000256" key="1">
    <source>
        <dbReference type="ARBA" id="ARBA00022729"/>
    </source>
</evidence>
<protein>
    <submittedName>
        <fullName evidence="4">T9SS type A sorting domain-containing protein</fullName>
    </submittedName>
</protein>
<reference evidence="4 5" key="1">
    <citation type="submission" date="2019-03" db="EMBL/GenBank/DDBJ databases">
        <title>Empedobacter tilapiae sp. nov., isolated from an intestine of Nile tilapia Oreochromis niloticus.</title>
        <authorList>
            <person name="Kim Y.-O."/>
            <person name="Yoon J.-H."/>
        </authorList>
    </citation>
    <scope>NUCLEOTIDE SEQUENCE [LARGE SCALE GENOMIC DNA]</scope>
    <source>
        <strain evidence="4 5">MRS2</strain>
    </source>
</reference>
<dbReference type="Proteomes" id="UP000297998">
    <property type="component" value="Unassembled WGS sequence"/>
</dbReference>
<proteinExistence type="predicted"/>
<evidence type="ECO:0000259" key="2">
    <source>
        <dbReference type="Pfam" id="PF18962"/>
    </source>
</evidence>
<dbReference type="InterPro" id="IPR026444">
    <property type="entry name" value="Secre_tail"/>
</dbReference>
<organism evidence="4 5">
    <name type="scientific">Empedobacter tilapiae</name>
    <dbReference type="NCBI Taxonomy" id="2491114"/>
    <lineage>
        <taxon>Bacteria</taxon>
        <taxon>Pseudomonadati</taxon>
        <taxon>Bacteroidota</taxon>
        <taxon>Flavobacteriia</taxon>
        <taxon>Flavobacteriales</taxon>
        <taxon>Weeksellaceae</taxon>
        <taxon>Empedobacter</taxon>
    </lineage>
</organism>
<dbReference type="NCBIfam" id="TIGR04183">
    <property type="entry name" value="Por_Secre_tail"/>
    <property type="match status" value="1"/>
</dbReference>
<dbReference type="Pfam" id="PF18962">
    <property type="entry name" value="Por_Secre_tail"/>
    <property type="match status" value="1"/>
</dbReference>
<evidence type="ECO:0000259" key="3">
    <source>
        <dbReference type="Pfam" id="PF20009"/>
    </source>
</evidence>
<dbReference type="Pfam" id="PF20009">
    <property type="entry name" value="GEVED"/>
    <property type="match status" value="1"/>
</dbReference>
<dbReference type="RefSeq" id="WP_135834747.1">
    <property type="nucleotide sequence ID" value="NZ_SRPE01000003.1"/>
</dbReference>
<comment type="caution">
    <text evidence="4">The sequence shown here is derived from an EMBL/GenBank/DDBJ whole genome shotgun (WGS) entry which is preliminary data.</text>
</comment>
<gene>
    <name evidence="4" type="ORF">E4J94_04910</name>
</gene>
<dbReference type="EMBL" id="SRPE01000003">
    <property type="protein sequence ID" value="TGN29294.1"/>
    <property type="molecule type" value="Genomic_DNA"/>
</dbReference>
<sequence length="596" mass="66472">MITKFFTLSTLLFCPFIFGQTILHEDFENGIPSNWEIKKTNATENWKTKGPKAFAYLSSKIAVIDGDNINYADQNEWLITPFFDLSNAKSPAIDFTIASNPYWLTEKNTTDFFIKVSIDGGKNWEQIWDDTQFIDDGSYSFKVYRIRLDLEKYKGEKNVQVAFQLKASGVVAPDNVVSVLLDDVTINAEQDKYCSTFYPENKVFPITRVKFANIDHHSEAITNGKNSYENFTNIVAEVNKGESYEISIESTTIGPTSQNSNISVFIDWNQNGLFLGPEEIKLGQTKGGSTPLIGSIKIPEFAKPGLTRMRIVRNLSNAAACSPAGDGGQVEDYSILIKGASVDPEDDGCTIYHPGSFENGSQVRSTVQSANDFNLEGNKSIEISKLEFTVSNKLDIVDIHFYKDNNGKPGELIKSFIGVSPSLQIYQDIEVYNNKLYKNTYTLPSAFLLNGEKEKTTYWIGLNSQNDSEINYWSSADIQTNNTNAMVSTDNGANWRPVSGALDGAFVVFGKCSSLGTNDIHSKRLTYYPNPVKDNLNIKSTKEIAEVNIINLTGQVVKRDTIIKDKLSTSNLPSGTFIIKIIYKDNSSESFKIIKK</sequence>
<dbReference type="InterPro" id="IPR045474">
    <property type="entry name" value="GEVED"/>
</dbReference>
<dbReference type="Gene3D" id="2.60.120.200">
    <property type="match status" value="1"/>
</dbReference>
<feature type="domain" description="GEVED" evidence="3">
    <location>
        <begin position="262"/>
        <end position="335"/>
    </location>
</feature>
<feature type="domain" description="Secretion system C-terminal sorting" evidence="2">
    <location>
        <begin position="528"/>
        <end position="589"/>
    </location>
</feature>
<dbReference type="SUPFAM" id="SSF110296">
    <property type="entry name" value="Oligoxyloglucan reducing end-specific cellobiohydrolase"/>
    <property type="match status" value="1"/>
</dbReference>